<proteinExistence type="predicted"/>
<dbReference type="EMBL" id="CABIJS010000344">
    <property type="protein sequence ID" value="VUZ49983.1"/>
    <property type="molecule type" value="Genomic_DNA"/>
</dbReference>
<dbReference type="AlphaFoldDB" id="A0A564YTF2"/>
<name>A0A564YTF2_HYMDI</name>
<sequence length="102" mass="11929">MVSVDDDRIQGEKLMSFEEFCGEAFTVPPRFVEDMLEESRISQRMLEKAHEELGRSLGLYPHYNEVIAKLAEEWKENEVDDAEVDTLSMQEFLRLERLCATK</sequence>
<protein>
    <submittedName>
        <fullName evidence="1">Uncharacterized protein</fullName>
    </submittedName>
</protein>
<accession>A0A564YTF2</accession>
<reference evidence="1 2" key="1">
    <citation type="submission" date="2019-07" db="EMBL/GenBank/DDBJ databases">
        <authorList>
            <person name="Jastrzebski P J."/>
            <person name="Paukszto L."/>
            <person name="Jastrzebski P J."/>
        </authorList>
    </citation>
    <scope>NUCLEOTIDE SEQUENCE [LARGE SCALE GENOMIC DNA]</scope>
    <source>
        <strain evidence="1 2">WMS-il1</strain>
    </source>
</reference>
<gene>
    <name evidence="1" type="ORF">WMSIL1_LOCUS8964</name>
</gene>
<dbReference type="Proteomes" id="UP000321570">
    <property type="component" value="Unassembled WGS sequence"/>
</dbReference>
<evidence type="ECO:0000313" key="1">
    <source>
        <dbReference type="EMBL" id="VUZ49983.1"/>
    </source>
</evidence>
<evidence type="ECO:0000313" key="2">
    <source>
        <dbReference type="Proteomes" id="UP000321570"/>
    </source>
</evidence>
<organism evidence="1 2">
    <name type="scientific">Hymenolepis diminuta</name>
    <name type="common">Rat tapeworm</name>
    <dbReference type="NCBI Taxonomy" id="6216"/>
    <lineage>
        <taxon>Eukaryota</taxon>
        <taxon>Metazoa</taxon>
        <taxon>Spiralia</taxon>
        <taxon>Lophotrochozoa</taxon>
        <taxon>Platyhelminthes</taxon>
        <taxon>Cestoda</taxon>
        <taxon>Eucestoda</taxon>
        <taxon>Cyclophyllidea</taxon>
        <taxon>Hymenolepididae</taxon>
        <taxon>Hymenolepis</taxon>
    </lineage>
</organism>
<keyword evidence="2" id="KW-1185">Reference proteome</keyword>